<keyword evidence="5" id="KW-1185">Reference proteome</keyword>
<feature type="transmembrane region" description="Helical" evidence="2">
    <location>
        <begin position="20"/>
        <end position="43"/>
    </location>
</feature>
<dbReference type="AlphaFoldDB" id="A0ABD3P723"/>
<evidence type="ECO:0000256" key="2">
    <source>
        <dbReference type="SAM" id="Phobius"/>
    </source>
</evidence>
<dbReference type="EMBL" id="JABMIG020000256">
    <property type="protein sequence ID" value="KAL3783589.1"/>
    <property type="molecule type" value="Genomic_DNA"/>
</dbReference>
<dbReference type="SUPFAM" id="SSF50800">
    <property type="entry name" value="PK beta-barrel domain-like"/>
    <property type="match status" value="1"/>
</dbReference>
<protein>
    <recommendedName>
        <fullName evidence="3">MOSC domain-containing protein</fullName>
    </recommendedName>
</protein>
<evidence type="ECO:0000313" key="4">
    <source>
        <dbReference type="EMBL" id="KAL3783589.1"/>
    </source>
</evidence>
<feature type="domain" description="MOSC" evidence="3">
    <location>
        <begin position="237"/>
        <end position="388"/>
    </location>
</feature>
<reference evidence="4 5" key="1">
    <citation type="journal article" date="2020" name="G3 (Bethesda)">
        <title>Improved Reference Genome for Cyclotella cryptica CCMP332, a Model for Cell Wall Morphogenesis, Salinity Adaptation, and Lipid Production in Diatoms (Bacillariophyta).</title>
        <authorList>
            <person name="Roberts W.R."/>
            <person name="Downey K.M."/>
            <person name="Ruck E.C."/>
            <person name="Traller J.C."/>
            <person name="Alverson A.J."/>
        </authorList>
    </citation>
    <scope>NUCLEOTIDE SEQUENCE [LARGE SCALE GENOMIC DNA]</scope>
    <source>
        <strain evidence="4 5">CCMP332</strain>
    </source>
</reference>
<organism evidence="4 5">
    <name type="scientific">Cyclotella cryptica</name>
    <dbReference type="NCBI Taxonomy" id="29204"/>
    <lineage>
        <taxon>Eukaryota</taxon>
        <taxon>Sar</taxon>
        <taxon>Stramenopiles</taxon>
        <taxon>Ochrophyta</taxon>
        <taxon>Bacillariophyta</taxon>
        <taxon>Coscinodiscophyceae</taxon>
        <taxon>Thalassiosirophycidae</taxon>
        <taxon>Stephanodiscales</taxon>
        <taxon>Stephanodiscaceae</taxon>
        <taxon>Cyclotella</taxon>
    </lineage>
</organism>
<dbReference type="InterPro" id="IPR005302">
    <property type="entry name" value="MoCF_Sase_C"/>
</dbReference>
<dbReference type="Pfam" id="PF03473">
    <property type="entry name" value="MOSC"/>
    <property type="match status" value="1"/>
</dbReference>
<evidence type="ECO:0000313" key="5">
    <source>
        <dbReference type="Proteomes" id="UP001516023"/>
    </source>
</evidence>
<dbReference type="PROSITE" id="PS51340">
    <property type="entry name" value="MOSC"/>
    <property type="match status" value="1"/>
</dbReference>
<evidence type="ECO:0000256" key="1">
    <source>
        <dbReference type="SAM" id="MobiDB-lite"/>
    </source>
</evidence>
<proteinExistence type="predicted"/>
<sequence>MTTKASLEHNVTNSTSHTLIITGTVLLASAPLLLYHYAPRIFLTYKSYQSRRRLRSLTQNANPQQSNTTPQDPPTVSGIYIHPVKSLRPVSLTSTSFDKHGLKSDRRLMIVRPNPTPIYGSFIEGEATHRFVTQRQCSKLATISVSPPIELEHGKLMIKLSCELTEEHVYINVAPRSIRNLPVRYLAGVWSDTLRVADVGDEAAAFVAKVAMLEDASFADVRVVAILEESERRVEEIYCPEEARVGFGSLPQSGLTDGFPILIATESSLAELNKRLSEKNKNKIPMSRFRPNIVICNTEPFEEDTWKAIQIGTGPNSTILLIAKGCPRCKQSCTDQLTGERSEEPLETLAEFRALGKNEEDVYFAQNAVLIGDGYRGVISVGDEVRILTRGDPVWDLGSVAAE</sequence>
<feature type="region of interest" description="Disordered" evidence="1">
    <location>
        <begin position="57"/>
        <end position="76"/>
    </location>
</feature>
<dbReference type="PANTHER" id="PTHR14237:SF19">
    <property type="entry name" value="MITOCHONDRIAL AMIDOXIME REDUCING COMPONENT 1"/>
    <property type="match status" value="1"/>
</dbReference>
<evidence type="ECO:0000259" key="3">
    <source>
        <dbReference type="PROSITE" id="PS51340"/>
    </source>
</evidence>
<dbReference type="InterPro" id="IPR011037">
    <property type="entry name" value="Pyrv_Knase-like_insert_dom_sf"/>
</dbReference>
<dbReference type="Proteomes" id="UP001516023">
    <property type="component" value="Unassembled WGS sequence"/>
</dbReference>
<dbReference type="SUPFAM" id="SSF141673">
    <property type="entry name" value="MOSC N-terminal domain-like"/>
    <property type="match status" value="1"/>
</dbReference>
<feature type="compositionally biased region" description="Polar residues" evidence="1">
    <location>
        <begin position="57"/>
        <end position="70"/>
    </location>
</feature>
<keyword evidence="2" id="KW-0472">Membrane</keyword>
<keyword evidence="2" id="KW-0812">Transmembrane</keyword>
<keyword evidence="2" id="KW-1133">Transmembrane helix</keyword>
<gene>
    <name evidence="4" type="ORF">HJC23_002093</name>
</gene>
<name>A0ABD3P723_9STRA</name>
<accession>A0ABD3P723</accession>
<comment type="caution">
    <text evidence="4">The sequence shown here is derived from an EMBL/GenBank/DDBJ whole genome shotgun (WGS) entry which is preliminary data.</text>
</comment>
<dbReference type="PANTHER" id="PTHR14237">
    <property type="entry name" value="MOLYBDOPTERIN COFACTOR SULFURASE MOSC"/>
    <property type="match status" value="1"/>
</dbReference>
<dbReference type="InterPro" id="IPR005303">
    <property type="entry name" value="MOCOS_middle"/>
</dbReference>
<dbReference type="Pfam" id="PF03476">
    <property type="entry name" value="MOSC_N"/>
    <property type="match status" value="1"/>
</dbReference>